<dbReference type="AlphaFoldDB" id="A0A4Z0A358"/>
<feature type="transmembrane region" description="Helical" evidence="2">
    <location>
        <begin position="263"/>
        <end position="285"/>
    </location>
</feature>
<keyword evidence="2" id="KW-0472">Membrane</keyword>
<dbReference type="OrthoDB" id="972532at2759"/>
<reference evidence="3 4" key="1">
    <citation type="submission" date="2019-02" db="EMBL/GenBank/DDBJ databases">
        <title>Genome sequencing of the rare red list fungi Hericium alpestre (H. flagellum).</title>
        <authorList>
            <person name="Buettner E."/>
            <person name="Kellner H."/>
        </authorList>
    </citation>
    <scope>NUCLEOTIDE SEQUENCE [LARGE SCALE GENOMIC DNA]</scope>
    <source>
        <strain evidence="3 4">DSM 108284</strain>
    </source>
</reference>
<comment type="caution">
    <text evidence="3">The sequence shown here is derived from an EMBL/GenBank/DDBJ whole genome shotgun (WGS) entry which is preliminary data.</text>
</comment>
<keyword evidence="2" id="KW-1133">Transmembrane helix</keyword>
<organism evidence="3 4">
    <name type="scientific">Hericium alpestre</name>
    <dbReference type="NCBI Taxonomy" id="135208"/>
    <lineage>
        <taxon>Eukaryota</taxon>
        <taxon>Fungi</taxon>
        <taxon>Dikarya</taxon>
        <taxon>Basidiomycota</taxon>
        <taxon>Agaricomycotina</taxon>
        <taxon>Agaricomycetes</taxon>
        <taxon>Russulales</taxon>
        <taxon>Hericiaceae</taxon>
        <taxon>Hericium</taxon>
    </lineage>
</organism>
<feature type="non-terminal residue" evidence="3">
    <location>
        <position position="489"/>
    </location>
</feature>
<feature type="transmembrane region" description="Helical" evidence="2">
    <location>
        <begin position="345"/>
        <end position="364"/>
    </location>
</feature>
<keyword evidence="4" id="KW-1185">Reference proteome</keyword>
<gene>
    <name evidence="3" type="ORF">EWM64_g3875</name>
</gene>
<keyword evidence="2" id="KW-0812">Transmembrane</keyword>
<name>A0A4Z0A358_9AGAM</name>
<feature type="region of interest" description="Disordered" evidence="1">
    <location>
        <begin position="1"/>
        <end position="25"/>
    </location>
</feature>
<protein>
    <recommendedName>
        <fullName evidence="5">Transmembrane protein</fullName>
    </recommendedName>
</protein>
<dbReference type="STRING" id="135208.A0A4Z0A358"/>
<feature type="transmembrane region" description="Helical" evidence="2">
    <location>
        <begin position="297"/>
        <end position="318"/>
    </location>
</feature>
<sequence>MPQTNPTGFTPSYPNDLNAVGADAPASAGLRSGGLHGGNTRRRQTLMTLLDALNELSKDESMGTELDLSLQPSFEDDRDVREWFAEGDKGQGAEDDLRRVNNLDKELRNFSNAARQLGSSVGILSSAFHLRERLTQIAYLFRENAADLFPRKVSHQPKESIVSPNIGPRSRKRARSKAPPHVRRPLIVGDLDPEDFPAQLGWFAREVVTFLHCLNEFPEFTDEGVNASIIAFEGDLKYWASCLKTYEGVPTIRFAQKHGASNLLNLSTVATFFSAVTATTLQYSFDMTGTPLSDSVNAFWFTSMVFSIAAAVNSLLGLTWKQAMYRSPGHRVPWWVLIWIKRSPLVFLVLSVACFSVGLVLFAYSSKQNYVVSTITTVFTAFSSFGLAAVSTWFASERWVFSRHKGKKWLEDSLDDFWDKLMGIPPLPWLADKTADLSQRIISLFAHTRSAAVNASSTLTNLFSSRPSLDALGPSSSENSLPSAFSPGL</sequence>
<feature type="transmembrane region" description="Helical" evidence="2">
    <location>
        <begin position="370"/>
        <end position="395"/>
    </location>
</feature>
<evidence type="ECO:0000256" key="2">
    <source>
        <dbReference type="SAM" id="Phobius"/>
    </source>
</evidence>
<evidence type="ECO:0008006" key="5">
    <source>
        <dbReference type="Google" id="ProtNLM"/>
    </source>
</evidence>
<feature type="compositionally biased region" description="Basic residues" evidence="1">
    <location>
        <begin position="169"/>
        <end position="179"/>
    </location>
</feature>
<evidence type="ECO:0000313" key="4">
    <source>
        <dbReference type="Proteomes" id="UP000298061"/>
    </source>
</evidence>
<proteinExistence type="predicted"/>
<evidence type="ECO:0000256" key="1">
    <source>
        <dbReference type="SAM" id="MobiDB-lite"/>
    </source>
</evidence>
<evidence type="ECO:0000313" key="3">
    <source>
        <dbReference type="EMBL" id="TFY80138.1"/>
    </source>
</evidence>
<feature type="region of interest" description="Disordered" evidence="1">
    <location>
        <begin position="159"/>
        <end position="179"/>
    </location>
</feature>
<dbReference type="Proteomes" id="UP000298061">
    <property type="component" value="Unassembled WGS sequence"/>
</dbReference>
<dbReference type="EMBL" id="SFCI01000385">
    <property type="protein sequence ID" value="TFY80138.1"/>
    <property type="molecule type" value="Genomic_DNA"/>
</dbReference>
<accession>A0A4Z0A358</accession>
<feature type="compositionally biased region" description="Polar residues" evidence="1">
    <location>
        <begin position="1"/>
        <end position="15"/>
    </location>
</feature>